<dbReference type="Proteomes" id="UP000000561">
    <property type="component" value="Chromosome 1"/>
</dbReference>
<keyword evidence="2" id="KW-1185">Reference proteome</keyword>
<accession>A0A0D1E8U2</accession>
<reference evidence="1 2" key="1">
    <citation type="journal article" date="2006" name="Nature">
        <title>Insights from the genome of the biotrophic fungal plant pathogen Ustilago maydis.</title>
        <authorList>
            <person name="Kamper J."/>
            <person name="Kahmann R."/>
            <person name="Bolker M."/>
            <person name="Ma L.J."/>
            <person name="Brefort T."/>
            <person name="Saville B.J."/>
            <person name="Banuett F."/>
            <person name="Kronstad J.W."/>
            <person name="Gold S.E."/>
            <person name="Muller O."/>
            <person name="Perlin M.H."/>
            <person name="Wosten H.A."/>
            <person name="de Vries R."/>
            <person name="Ruiz-Herrera J."/>
            <person name="Reynaga-Pena C.G."/>
            <person name="Snetselaar K."/>
            <person name="McCann M."/>
            <person name="Perez-Martin J."/>
            <person name="Feldbrugge M."/>
            <person name="Basse C.W."/>
            <person name="Steinberg G."/>
            <person name="Ibeas J.I."/>
            <person name="Holloman W."/>
            <person name="Guzman P."/>
            <person name="Farman M."/>
            <person name="Stajich J.E."/>
            <person name="Sentandreu R."/>
            <person name="Gonzalez-Prieto J.M."/>
            <person name="Kennell J.C."/>
            <person name="Molina L."/>
            <person name="Schirawski J."/>
            <person name="Mendoza-Mendoza A."/>
            <person name="Greilinger D."/>
            <person name="Munch K."/>
            <person name="Rossel N."/>
            <person name="Scherer M."/>
            <person name="Vranes M."/>
            <person name="Ladendorf O."/>
            <person name="Vincon V."/>
            <person name="Fuchs U."/>
            <person name="Sandrock B."/>
            <person name="Meng S."/>
            <person name="Ho E.C."/>
            <person name="Cahill M.J."/>
            <person name="Boyce K.J."/>
            <person name="Klose J."/>
            <person name="Klosterman S.J."/>
            <person name="Deelstra H.J."/>
            <person name="Ortiz-Castellanos L."/>
            <person name="Li W."/>
            <person name="Sanchez-Alonso P."/>
            <person name="Schreier P.H."/>
            <person name="Hauser-Hahn I."/>
            <person name="Vaupel M."/>
            <person name="Koopmann E."/>
            <person name="Friedrich G."/>
            <person name="Voss H."/>
            <person name="Schluter T."/>
            <person name="Margolis J."/>
            <person name="Platt D."/>
            <person name="Swimmer C."/>
            <person name="Gnirke A."/>
            <person name="Chen F."/>
            <person name="Vysotskaia V."/>
            <person name="Mannhaupt G."/>
            <person name="Guldener U."/>
            <person name="Munsterkotter M."/>
            <person name="Haase D."/>
            <person name="Oesterheld M."/>
            <person name="Mewes H.W."/>
            <person name="Mauceli E.W."/>
            <person name="DeCaprio D."/>
            <person name="Wade C.M."/>
            <person name="Butler J."/>
            <person name="Young S."/>
            <person name="Jaffe D.B."/>
            <person name="Calvo S."/>
            <person name="Nusbaum C."/>
            <person name="Galagan J."/>
            <person name="Birren B.W."/>
        </authorList>
    </citation>
    <scope>NUCLEOTIDE SEQUENCE [LARGE SCALE GENOMIC DNA]</scope>
    <source>
        <strain evidence="2">DSM 14603 / FGSC 9021 / UM521</strain>
    </source>
</reference>
<dbReference type="KEGG" id="uma:UMAG_10962"/>
<dbReference type="GeneID" id="23566911"/>
<protein>
    <submittedName>
        <fullName evidence="1">Uncharacterized protein</fullName>
    </submittedName>
</protein>
<dbReference type="AlphaFoldDB" id="A0A0D1E8U2"/>
<gene>
    <name evidence="1" type="ORF">UMAG_10962</name>
</gene>
<evidence type="ECO:0000313" key="2">
    <source>
        <dbReference type="Proteomes" id="UP000000561"/>
    </source>
</evidence>
<proteinExistence type="predicted"/>
<name>A0A0D1E8U2_MYCMD</name>
<organism evidence="1 2">
    <name type="scientific">Mycosarcoma maydis</name>
    <name type="common">Corn smut fungus</name>
    <name type="synonym">Ustilago maydis</name>
    <dbReference type="NCBI Taxonomy" id="5270"/>
    <lineage>
        <taxon>Eukaryota</taxon>
        <taxon>Fungi</taxon>
        <taxon>Dikarya</taxon>
        <taxon>Basidiomycota</taxon>
        <taxon>Ustilaginomycotina</taxon>
        <taxon>Ustilaginomycetes</taxon>
        <taxon>Ustilaginales</taxon>
        <taxon>Ustilaginaceae</taxon>
        <taxon>Mycosarcoma</taxon>
    </lineage>
</organism>
<dbReference type="VEuPathDB" id="FungiDB:UMAG_10962"/>
<sequence>MDLESAYNCGAELEACLPSTSRTEVKAAVQRHAASSFAAADVSELTAQLIEVREGLGQLNRLSSACDSRTRRRRSWCAYTVQHSRISQRGSSIGVLRSASPKLRSLHLAKRFGTTLAKVAHRLRIRATLPDSSGCLSPPRAWRK</sequence>
<dbReference type="EMBL" id="CM003140">
    <property type="protein sequence ID" value="KIS71831.1"/>
    <property type="molecule type" value="Genomic_DNA"/>
</dbReference>
<dbReference type="InParanoid" id="A0A0D1E8U2"/>
<evidence type="ECO:0000313" key="1">
    <source>
        <dbReference type="EMBL" id="KIS71831.1"/>
    </source>
</evidence>
<dbReference type="RefSeq" id="XP_011386711.1">
    <property type="nucleotide sequence ID" value="XM_011388409.1"/>
</dbReference>